<dbReference type="Proteomes" id="UP000463051">
    <property type="component" value="Unassembled WGS sequence"/>
</dbReference>
<name>A0A7X2L249_9BACL</name>
<dbReference type="AlphaFoldDB" id="A0A7X2L249"/>
<organism evidence="1 2">
    <name type="scientific">Paenibacillus monticola</name>
    <dbReference type="NCBI Taxonomy" id="2666075"/>
    <lineage>
        <taxon>Bacteria</taxon>
        <taxon>Bacillati</taxon>
        <taxon>Bacillota</taxon>
        <taxon>Bacilli</taxon>
        <taxon>Bacillales</taxon>
        <taxon>Paenibacillaceae</taxon>
        <taxon>Paenibacillus</taxon>
    </lineage>
</organism>
<evidence type="ECO:0000313" key="2">
    <source>
        <dbReference type="Proteomes" id="UP000463051"/>
    </source>
</evidence>
<dbReference type="RefSeq" id="WP_154118810.1">
    <property type="nucleotide sequence ID" value="NZ_WJXB01000003.1"/>
</dbReference>
<sequence length="88" mass="9669">MERTGGFRSSDLDTWEQTGLILDKPGEREDDGGIVLYADVVVQGEATYIFYFTHLGRDETGNEVGLEGSCESRCSSIQAAGLTRLMVF</sequence>
<protein>
    <recommendedName>
        <fullName evidence="3">Glycosyl hydrolase family 32 N-terminal domain-containing protein</fullName>
    </recommendedName>
</protein>
<evidence type="ECO:0000313" key="1">
    <source>
        <dbReference type="EMBL" id="MRN53828.1"/>
    </source>
</evidence>
<accession>A0A7X2L249</accession>
<evidence type="ECO:0008006" key="3">
    <source>
        <dbReference type="Google" id="ProtNLM"/>
    </source>
</evidence>
<keyword evidence="2" id="KW-1185">Reference proteome</keyword>
<dbReference type="EMBL" id="WJXB01000003">
    <property type="protein sequence ID" value="MRN53828.1"/>
    <property type="molecule type" value="Genomic_DNA"/>
</dbReference>
<comment type="caution">
    <text evidence="1">The sequence shown here is derived from an EMBL/GenBank/DDBJ whole genome shotgun (WGS) entry which is preliminary data.</text>
</comment>
<reference evidence="1 2" key="1">
    <citation type="submission" date="2019-11" db="EMBL/GenBank/DDBJ databases">
        <title>Paenibacillus monticola sp. nov., a novel PGPR strain isolated from mountain sample in China.</title>
        <authorList>
            <person name="Zhao Q."/>
            <person name="Li H.-P."/>
            <person name="Zhang J.-L."/>
        </authorList>
    </citation>
    <scope>NUCLEOTIDE SEQUENCE [LARGE SCALE GENOMIC DNA]</scope>
    <source>
        <strain evidence="1 2">LC-T2</strain>
    </source>
</reference>
<gene>
    <name evidence="1" type="ORF">GJB61_12595</name>
</gene>
<proteinExistence type="predicted"/>